<evidence type="ECO:0000256" key="2">
    <source>
        <dbReference type="ARBA" id="ARBA00004270"/>
    </source>
</evidence>
<proteinExistence type="inferred from homology"/>
<dbReference type="GO" id="GO:0034496">
    <property type="term" value="P:multivesicular body membrane disassembly"/>
    <property type="evidence" value="ECO:0007669"/>
    <property type="project" value="TreeGrafter"/>
</dbReference>
<sequence>MLPSSLTQFLVPLLDYFAYTSEPPAPAPVPPRLQFELRHEHAVTPDAHVYFSDVSPLRAQAHGALAVSTRSVRTHRPAFNASRRFWKDVDLMSLGWDGDEVQGPDIEQRETLLTLAKMTNNAYFEPGETGWYDLSGNWSTHKPVGWEPDADGFRGYIFATPDNSTVVLSIKGTSAAVIGGGGPTTKKDKLNDNLLFSCCCARVDWTWTTVCGCYRGGWKCDQDCLEQSLIDDSLFYPTGTNLYNNLTYMYPDSNIWIIGHSLGGSLASLLGVTFGIPVVAFEAPGEKMAAQRLHLPSPPSTQHVTHVYHTADPIPMGTCNGVLSSCALGGYALESQCHLGEVILYDTVSNLSWAVDVRTHTIVNVIEKLLSVPWAPAEEVGRQVPEARPQEDCVDCFSWDFGNYTNATRGLS</sequence>
<dbReference type="GO" id="GO:0004806">
    <property type="term" value="F:triacylglycerol lipase activity"/>
    <property type="evidence" value="ECO:0007669"/>
    <property type="project" value="UniProtKB-EC"/>
</dbReference>
<evidence type="ECO:0000256" key="6">
    <source>
        <dbReference type="ARBA" id="ARBA00013279"/>
    </source>
</evidence>
<evidence type="ECO:0000256" key="3">
    <source>
        <dbReference type="ARBA" id="ARBA00004343"/>
    </source>
</evidence>
<dbReference type="GO" id="GO:0006660">
    <property type="term" value="P:phosphatidylserine catabolic process"/>
    <property type="evidence" value="ECO:0007669"/>
    <property type="project" value="TreeGrafter"/>
</dbReference>
<evidence type="ECO:0000256" key="10">
    <source>
        <dbReference type="ARBA" id="ARBA00022963"/>
    </source>
</evidence>
<keyword evidence="21" id="KW-1185">Reference proteome</keyword>
<evidence type="ECO:0000256" key="17">
    <source>
        <dbReference type="ARBA" id="ARBA00024663"/>
    </source>
</evidence>
<evidence type="ECO:0000256" key="18">
    <source>
        <dbReference type="ARBA" id="ARBA00029828"/>
    </source>
</evidence>
<evidence type="ECO:0000256" key="9">
    <source>
        <dbReference type="ARBA" id="ARBA00022801"/>
    </source>
</evidence>
<accession>A0A4Y9Y7T8</accession>
<keyword evidence="16" id="KW-0325">Glycoprotein</keyword>
<protein>
    <recommendedName>
        <fullName evidence="6">triacylglycerol lipase</fullName>
        <ecNumber evidence="6">3.1.1.3</ecNumber>
    </recommendedName>
    <alternativeName>
        <fullName evidence="18">Autophagy-related protein 15</fullName>
    </alternativeName>
</protein>
<evidence type="ECO:0000313" key="21">
    <source>
        <dbReference type="Proteomes" id="UP000298327"/>
    </source>
</evidence>
<comment type="catalytic activity">
    <reaction evidence="1">
        <text>a triacylglycerol + H2O = a diacylglycerol + a fatty acid + H(+)</text>
        <dbReference type="Rhea" id="RHEA:12044"/>
        <dbReference type="ChEBI" id="CHEBI:15377"/>
        <dbReference type="ChEBI" id="CHEBI:15378"/>
        <dbReference type="ChEBI" id="CHEBI:17855"/>
        <dbReference type="ChEBI" id="CHEBI:18035"/>
        <dbReference type="ChEBI" id="CHEBI:28868"/>
        <dbReference type="EC" id="3.1.1.3"/>
    </reaction>
</comment>
<evidence type="ECO:0000313" key="20">
    <source>
        <dbReference type="EMBL" id="TFY58574.1"/>
    </source>
</evidence>
<name>A0A4Y9Y7T8_9AGAM</name>
<comment type="similarity">
    <text evidence="4">Belongs to the AB hydrolase superfamily. Lipase family.</text>
</comment>
<dbReference type="EC" id="3.1.1.3" evidence="6"/>
<dbReference type="InterPro" id="IPR050805">
    <property type="entry name" value="ATG15_Lipase"/>
</dbReference>
<dbReference type="InterPro" id="IPR002921">
    <property type="entry name" value="Fungal_lipase-type"/>
</dbReference>
<dbReference type="PANTHER" id="PTHR47175:SF2">
    <property type="entry name" value="LIPASE ATG15-RELATED"/>
    <property type="match status" value="1"/>
</dbReference>
<comment type="subunit">
    <text evidence="5">Binds to both phosphatidylinositol (PI) and phosphatidylinositol 3,5-bisphosphate (PIP2).</text>
</comment>
<dbReference type="CDD" id="cd00519">
    <property type="entry name" value="Lipase_3"/>
    <property type="match status" value="1"/>
</dbReference>
<evidence type="ECO:0000256" key="1">
    <source>
        <dbReference type="ARBA" id="ARBA00001024"/>
    </source>
</evidence>
<evidence type="ECO:0000256" key="15">
    <source>
        <dbReference type="ARBA" id="ARBA00023136"/>
    </source>
</evidence>
<evidence type="ECO:0000256" key="5">
    <source>
        <dbReference type="ARBA" id="ARBA00011137"/>
    </source>
</evidence>
<keyword evidence="9" id="KW-0378">Hydrolase</keyword>
<dbReference type="Proteomes" id="UP000298327">
    <property type="component" value="Unassembled WGS sequence"/>
</dbReference>
<keyword evidence="13" id="KW-0072">Autophagy</keyword>
<dbReference type="GO" id="GO:0004620">
    <property type="term" value="F:phospholipase activity"/>
    <property type="evidence" value="ECO:0007669"/>
    <property type="project" value="TreeGrafter"/>
</dbReference>
<reference evidence="20 21" key="1">
    <citation type="submission" date="2019-02" db="EMBL/GenBank/DDBJ databases">
        <title>Genome sequencing of the rare red list fungi Dentipellis fragilis.</title>
        <authorList>
            <person name="Buettner E."/>
            <person name="Kellner H."/>
        </authorList>
    </citation>
    <scope>NUCLEOTIDE SEQUENCE [LARGE SCALE GENOMIC DNA]</scope>
    <source>
        <strain evidence="20 21">DSM 105465</strain>
    </source>
</reference>
<comment type="subcellular location">
    <subcellularLocation>
        <location evidence="3">Endosome</location>
        <location evidence="3">Multivesicular body membrane</location>
        <topology evidence="3">Single-pass type II membrane protein</topology>
    </subcellularLocation>
    <subcellularLocation>
        <location evidence="2">Prevacuolar compartment membrane</location>
        <topology evidence="2">Single-pass type II membrane protein</topology>
    </subcellularLocation>
</comment>
<evidence type="ECO:0000256" key="8">
    <source>
        <dbReference type="ARBA" id="ARBA00022753"/>
    </source>
</evidence>
<organism evidence="20 21">
    <name type="scientific">Dentipellis fragilis</name>
    <dbReference type="NCBI Taxonomy" id="205917"/>
    <lineage>
        <taxon>Eukaryota</taxon>
        <taxon>Fungi</taxon>
        <taxon>Dikarya</taxon>
        <taxon>Basidiomycota</taxon>
        <taxon>Agaricomycotina</taxon>
        <taxon>Agaricomycetes</taxon>
        <taxon>Russulales</taxon>
        <taxon>Hericiaceae</taxon>
        <taxon>Dentipellis</taxon>
    </lineage>
</organism>
<keyword evidence="15" id="KW-0472">Membrane</keyword>
<dbReference type="AlphaFoldDB" id="A0A4Y9Y7T8"/>
<evidence type="ECO:0000256" key="16">
    <source>
        <dbReference type="ARBA" id="ARBA00023180"/>
    </source>
</evidence>
<dbReference type="Gene3D" id="3.40.50.1820">
    <property type="entry name" value="alpha/beta hydrolase"/>
    <property type="match status" value="1"/>
</dbReference>
<keyword evidence="12" id="KW-1133">Transmembrane helix</keyword>
<evidence type="ECO:0000256" key="14">
    <source>
        <dbReference type="ARBA" id="ARBA00023098"/>
    </source>
</evidence>
<evidence type="ECO:0000256" key="13">
    <source>
        <dbReference type="ARBA" id="ARBA00023006"/>
    </source>
</evidence>
<dbReference type="GO" id="GO:0034727">
    <property type="term" value="P:piecemeal microautophagy of the nucleus"/>
    <property type="evidence" value="ECO:0007669"/>
    <property type="project" value="TreeGrafter"/>
</dbReference>
<evidence type="ECO:0000256" key="7">
    <source>
        <dbReference type="ARBA" id="ARBA00022692"/>
    </source>
</evidence>
<dbReference type="PANTHER" id="PTHR47175">
    <property type="entry name" value="LIPASE ATG15-RELATED"/>
    <property type="match status" value="1"/>
</dbReference>
<dbReference type="GO" id="GO:0005775">
    <property type="term" value="C:vacuolar lumen"/>
    <property type="evidence" value="ECO:0007669"/>
    <property type="project" value="TreeGrafter"/>
</dbReference>
<dbReference type="Pfam" id="PF01764">
    <property type="entry name" value="Lipase_3"/>
    <property type="match status" value="1"/>
</dbReference>
<keyword evidence="10" id="KW-0442">Lipid degradation</keyword>
<evidence type="ECO:0000256" key="11">
    <source>
        <dbReference type="ARBA" id="ARBA00022968"/>
    </source>
</evidence>
<dbReference type="OrthoDB" id="58570at2759"/>
<keyword evidence="8" id="KW-0967">Endosome</keyword>
<comment type="function">
    <text evidence="17">Lipase which is essential for lysis of subvacuolar cytoplasm to vacuole targeted bodies and intravacuolar autophagic bodies. Involved in the lysis of intravacuolar multivesicular body (MVB) vesicles. The intravacuolar membrane disintegration by ATG15 is critical to life span extension.</text>
</comment>
<evidence type="ECO:0000256" key="12">
    <source>
        <dbReference type="ARBA" id="ARBA00022989"/>
    </source>
</evidence>
<keyword evidence="7" id="KW-0812">Transmembrane</keyword>
<evidence type="ECO:0000256" key="4">
    <source>
        <dbReference type="ARBA" id="ARBA00010701"/>
    </source>
</evidence>
<feature type="domain" description="Fungal lipase-type" evidence="19">
    <location>
        <begin position="245"/>
        <end position="273"/>
    </location>
</feature>
<dbReference type="GO" id="GO:0046461">
    <property type="term" value="P:neutral lipid catabolic process"/>
    <property type="evidence" value="ECO:0007669"/>
    <property type="project" value="TreeGrafter"/>
</dbReference>
<dbReference type="SUPFAM" id="SSF53474">
    <property type="entry name" value="alpha/beta-Hydrolases"/>
    <property type="match status" value="1"/>
</dbReference>
<keyword evidence="14" id="KW-0443">Lipid metabolism</keyword>
<dbReference type="STRING" id="205917.A0A4Y9Y7T8"/>
<dbReference type="EMBL" id="SEOQ01000673">
    <property type="protein sequence ID" value="TFY58574.1"/>
    <property type="molecule type" value="Genomic_DNA"/>
</dbReference>
<dbReference type="GO" id="GO:0032585">
    <property type="term" value="C:multivesicular body membrane"/>
    <property type="evidence" value="ECO:0007669"/>
    <property type="project" value="UniProtKB-SubCell"/>
</dbReference>
<dbReference type="InterPro" id="IPR029058">
    <property type="entry name" value="AB_hydrolase_fold"/>
</dbReference>
<evidence type="ECO:0000259" key="19">
    <source>
        <dbReference type="Pfam" id="PF01764"/>
    </source>
</evidence>
<gene>
    <name evidence="20" type="ORF">EVG20_g8095</name>
</gene>
<keyword evidence="11" id="KW-0735">Signal-anchor</keyword>
<comment type="caution">
    <text evidence="20">The sequence shown here is derived from an EMBL/GenBank/DDBJ whole genome shotgun (WGS) entry which is preliminary data.</text>
</comment>